<keyword evidence="2" id="KW-0808">Transferase</keyword>
<sequence length="399" mass="45508">MKKKLLFVIRDMSINGATKSLINLLSLLDPNKVDVDLFLFSHRGVLLDQIPSYVNLLPEDKELSESELPVKKLISLRKWTKALQKAFCAILFRINKNWSAYLRLWRRVSILDKNYDIAIGYTEGVSSLFVIHKVRARYKWGWVHTALISADTGLRYHRGVYQKLDAAICVSTGCYDEFVKAFPECKEKATVFENILPVKQIIELANQPLDDQVYFNKQGVKILTVARLDPAKGIDRAVNVCEKLIKNGYNIYWYVVGEGKQRAEIETLINKKGLQKRFILLGNKPNPYPYIKKADIVVMPSRYEGKSIAISEAKILCRPIITTDYSTAHEQINNGVDGLIVPNNEEGLFKGIKLLLDDPNKKVQLVNKLNSQAAKNDNAVENFYRMIDKFIIGVGKEKR</sequence>
<dbReference type="PANTHER" id="PTHR12526:SF628">
    <property type="entry name" value="MANNOSYLGLUCOSYLGLYCERATE SYNTHASE"/>
    <property type="match status" value="1"/>
</dbReference>
<organism evidence="2 3">
    <name type="scientific">Geobacillus proteiniphilus</name>
    <dbReference type="NCBI Taxonomy" id="860353"/>
    <lineage>
        <taxon>Bacteria</taxon>
        <taxon>Bacillati</taxon>
        <taxon>Bacillota</taxon>
        <taxon>Bacilli</taxon>
        <taxon>Bacillales</taxon>
        <taxon>Anoxybacillaceae</taxon>
        <taxon>Geobacillus</taxon>
    </lineage>
</organism>
<dbReference type="RefSeq" id="WP_307898584.1">
    <property type="nucleotide sequence ID" value="NZ_CP133076.1"/>
</dbReference>
<dbReference type="GO" id="GO:0016757">
    <property type="term" value="F:glycosyltransferase activity"/>
    <property type="evidence" value="ECO:0007669"/>
    <property type="project" value="UniProtKB-KW"/>
</dbReference>
<accession>A0ABY9MEA6</accession>
<keyword evidence="3" id="KW-1185">Reference proteome</keyword>
<dbReference type="Proteomes" id="UP001223761">
    <property type="component" value="Chromosome"/>
</dbReference>
<feature type="domain" description="Glycosyl transferase family 1" evidence="1">
    <location>
        <begin position="215"/>
        <end position="367"/>
    </location>
</feature>
<evidence type="ECO:0000259" key="1">
    <source>
        <dbReference type="Pfam" id="PF00534"/>
    </source>
</evidence>
<gene>
    <name evidence="2" type="ORF">RA955_17250</name>
</gene>
<evidence type="ECO:0000313" key="2">
    <source>
        <dbReference type="EMBL" id="WMJ16352.1"/>
    </source>
</evidence>
<keyword evidence="2" id="KW-0328">Glycosyltransferase</keyword>
<dbReference type="InterPro" id="IPR001296">
    <property type="entry name" value="Glyco_trans_1"/>
</dbReference>
<dbReference type="EMBL" id="CP133076">
    <property type="protein sequence ID" value="WMJ16352.1"/>
    <property type="molecule type" value="Genomic_DNA"/>
</dbReference>
<proteinExistence type="predicted"/>
<name>A0ABY9MEA6_9BACL</name>
<reference evidence="2 3" key="1">
    <citation type="submission" date="2023-08" db="EMBL/GenBank/DDBJ databases">
        <title>Genome sequencing of the thermostable Gram positive bacteria Geobacillus proteiniphilus strain T-6.</title>
        <authorList>
            <person name="Shulami S."/>
            <person name="Shoham Y."/>
        </authorList>
    </citation>
    <scope>NUCLEOTIDE SEQUENCE [LARGE SCALE GENOMIC DNA]</scope>
    <source>
        <strain evidence="2 3">T-6</strain>
    </source>
</reference>
<dbReference type="Gene3D" id="3.40.50.2000">
    <property type="entry name" value="Glycogen Phosphorylase B"/>
    <property type="match status" value="2"/>
</dbReference>
<dbReference type="EC" id="2.4.-.-" evidence="2"/>
<dbReference type="CDD" id="cd03811">
    <property type="entry name" value="GT4_GT28_WabH-like"/>
    <property type="match status" value="1"/>
</dbReference>
<dbReference type="SUPFAM" id="SSF53756">
    <property type="entry name" value="UDP-Glycosyltransferase/glycogen phosphorylase"/>
    <property type="match status" value="1"/>
</dbReference>
<dbReference type="PANTHER" id="PTHR12526">
    <property type="entry name" value="GLYCOSYLTRANSFERASE"/>
    <property type="match status" value="1"/>
</dbReference>
<dbReference type="Pfam" id="PF00534">
    <property type="entry name" value="Glycos_transf_1"/>
    <property type="match status" value="1"/>
</dbReference>
<protein>
    <submittedName>
        <fullName evidence="2">Glycosyltransferase</fullName>
        <ecNumber evidence="2">2.4.-.-</ecNumber>
    </submittedName>
</protein>
<evidence type="ECO:0000313" key="3">
    <source>
        <dbReference type="Proteomes" id="UP001223761"/>
    </source>
</evidence>